<evidence type="ECO:0000259" key="6">
    <source>
        <dbReference type="PROSITE" id="PS50109"/>
    </source>
</evidence>
<dbReference type="Pfam" id="PF02518">
    <property type="entry name" value="HATPase_c"/>
    <property type="match status" value="1"/>
</dbReference>
<dbReference type="InterPro" id="IPR036097">
    <property type="entry name" value="HisK_dim/P_sf"/>
</dbReference>
<evidence type="ECO:0000256" key="4">
    <source>
        <dbReference type="ARBA" id="ARBA00022679"/>
    </source>
</evidence>
<dbReference type="InterPro" id="IPR004358">
    <property type="entry name" value="Sig_transdc_His_kin-like_C"/>
</dbReference>
<dbReference type="PROSITE" id="PS50109">
    <property type="entry name" value="HIS_KIN"/>
    <property type="match status" value="1"/>
</dbReference>
<sequence>MNNPNINHTDLSLLAVNFREFKSRANQDSVKDQLIRELTTRNQYLNQFVYITSHNLRVPLKNLRGLLDLLNFDLLDEYNRAIIQLFGDSTQHLDETIEDLVHMLSAQNTPIQQAELVSISDSFGKVCLDFTKQIHTLGIIIHTDFQCDTIHFTKSYMESVLNNLISNSIKYAHPERLLEVSITSICGPGKEVIITFSDNGVGIDMEKHKDNIFGLNQRFHTHVEGKGIGLYITKTQIESLKGTIEVESCVNQGTTFKITLPSLFDM</sequence>
<evidence type="ECO:0000256" key="2">
    <source>
        <dbReference type="ARBA" id="ARBA00012438"/>
    </source>
</evidence>
<keyword evidence="3" id="KW-0597">Phosphoprotein</keyword>
<gene>
    <name evidence="7" type="ORF">N180_14165</name>
</gene>
<comment type="caution">
    <text evidence="7">The sequence shown here is derived from an EMBL/GenBank/DDBJ whole genome shotgun (WGS) entry which is preliminary data.</text>
</comment>
<accession>A0A081PJ11</accession>
<dbReference type="SUPFAM" id="SSF55874">
    <property type="entry name" value="ATPase domain of HSP90 chaperone/DNA topoisomerase II/histidine kinase"/>
    <property type="match status" value="1"/>
</dbReference>
<dbReference type="eggNOG" id="COG4251">
    <property type="taxonomic scope" value="Bacteria"/>
</dbReference>
<dbReference type="Gene3D" id="3.30.565.10">
    <property type="entry name" value="Histidine kinase-like ATPase, C-terminal domain"/>
    <property type="match status" value="1"/>
</dbReference>
<comment type="catalytic activity">
    <reaction evidence="1">
        <text>ATP + protein L-histidine = ADP + protein N-phospho-L-histidine.</text>
        <dbReference type="EC" id="2.7.13.3"/>
    </reaction>
</comment>
<dbReference type="Gene3D" id="1.10.287.130">
    <property type="match status" value="1"/>
</dbReference>
<dbReference type="SMART" id="SM00387">
    <property type="entry name" value="HATPase_c"/>
    <property type="match status" value="1"/>
</dbReference>
<evidence type="ECO:0000256" key="3">
    <source>
        <dbReference type="ARBA" id="ARBA00022553"/>
    </source>
</evidence>
<evidence type="ECO:0000256" key="1">
    <source>
        <dbReference type="ARBA" id="ARBA00000085"/>
    </source>
</evidence>
<evidence type="ECO:0000256" key="5">
    <source>
        <dbReference type="ARBA" id="ARBA00022777"/>
    </source>
</evidence>
<dbReference type="Proteomes" id="UP000028007">
    <property type="component" value="Unassembled WGS sequence"/>
</dbReference>
<reference evidence="7 8" key="1">
    <citation type="journal article" date="1992" name="Int. J. Syst. Bacteriol.">
        <title>Sphingobacterium antarcticus sp. nov. a Psychrotrophic Bacterium from the Soils of Schirmacher Oasis, Antarctica.</title>
        <authorList>
            <person name="Shivaji S."/>
            <person name="Ray M.K."/>
            <person name="Rao N.S."/>
            <person name="Saiserr L."/>
            <person name="Jagannadham M.V."/>
            <person name="Kumar G.S."/>
            <person name="Reddy G."/>
            <person name="Bhargava P.M."/>
        </authorList>
    </citation>
    <scope>NUCLEOTIDE SEQUENCE [LARGE SCALE GENOMIC DNA]</scope>
    <source>
        <strain evidence="7 8">4BY</strain>
    </source>
</reference>
<dbReference type="InterPro" id="IPR036890">
    <property type="entry name" value="HATPase_C_sf"/>
</dbReference>
<dbReference type="AlphaFoldDB" id="A0A081PJ11"/>
<dbReference type="EC" id="2.7.13.3" evidence="2"/>
<keyword evidence="8" id="KW-1185">Reference proteome</keyword>
<evidence type="ECO:0000313" key="7">
    <source>
        <dbReference type="EMBL" id="KEQ30684.1"/>
    </source>
</evidence>
<keyword evidence="4" id="KW-0808">Transferase</keyword>
<proteinExistence type="predicted"/>
<evidence type="ECO:0000313" key="8">
    <source>
        <dbReference type="Proteomes" id="UP000028007"/>
    </source>
</evidence>
<dbReference type="InterPro" id="IPR052162">
    <property type="entry name" value="Sensor_kinase/Photoreceptor"/>
</dbReference>
<dbReference type="OrthoDB" id="1522284at2"/>
<dbReference type="GO" id="GO:0000155">
    <property type="term" value="F:phosphorelay sensor kinase activity"/>
    <property type="evidence" value="ECO:0007669"/>
    <property type="project" value="InterPro"/>
</dbReference>
<name>A0A081PJ11_9SPHI</name>
<feature type="domain" description="Histidine kinase" evidence="6">
    <location>
        <begin position="51"/>
        <end position="264"/>
    </location>
</feature>
<keyword evidence="5" id="KW-0418">Kinase</keyword>
<dbReference type="EMBL" id="JNFF01000032">
    <property type="protein sequence ID" value="KEQ30684.1"/>
    <property type="molecule type" value="Genomic_DNA"/>
</dbReference>
<protein>
    <recommendedName>
        <fullName evidence="2">histidine kinase</fullName>
        <ecNumber evidence="2">2.7.13.3</ecNumber>
    </recommendedName>
</protein>
<organism evidence="7 8">
    <name type="scientific">Pedobacter antarcticus 4BY</name>
    <dbReference type="NCBI Taxonomy" id="1358423"/>
    <lineage>
        <taxon>Bacteria</taxon>
        <taxon>Pseudomonadati</taxon>
        <taxon>Bacteroidota</taxon>
        <taxon>Sphingobacteriia</taxon>
        <taxon>Sphingobacteriales</taxon>
        <taxon>Sphingobacteriaceae</taxon>
        <taxon>Pedobacter</taxon>
    </lineage>
</organism>
<dbReference type="InterPro" id="IPR003594">
    <property type="entry name" value="HATPase_dom"/>
</dbReference>
<dbReference type="PANTHER" id="PTHR43304">
    <property type="entry name" value="PHYTOCHROME-LIKE PROTEIN CPH1"/>
    <property type="match status" value="1"/>
</dbReference>
<dbReference type="InterPro" id="IPR005467">
    <property type="entry name" value="His_kinase_dom"/>
</dbReference>
<dbReference type="PRINTS" id="PR00344">
    <property type="entry name" value="BCTRLSENSOR"/>
</dbReference>
<dbReference type="SUPFAM" id="SSF47384">
    <property type="entry name" value="Homodimeric domain of signal transducing histidine kinase"/>
    <property type="match status" value="1"/>
</dbReference>
<dbReference type="RefSeq" id="WP_051759719.1">
    <property type="nucleotide sequence ID" value="NZ_JNFF01000032.1"/>
</dbReference>
<dbReference type="PANTHER" id="PTHR43304:SF1">
    <property type="entry name" value="PAC DOMAIN-CONTAINING PROTEIN"/>
    <property type="match status" value="1"/>
</dbReference>